<dbReference type="InterPro" id="IPR053521">
    <property type="entry name" value="McjB-like"/>
</dbReference>
<dbReference type="NCBIfam" id="NF033537">
    <property type="entry name" value="lasso_biosyn_B2"/>
    <property type="match status" value="1"/>
</dbReference>
<gene>
    <name evidence="2" type="ORF">DJ013_04130</name>
</gene>
<dbReference type="InterPro" id="IPR032708">
    <property type="entry name" value="McjB_C"/>
</dbReference>
<evidence type="ECO:0000259" key="1">
    <source>
        <dbReference type="Pfam" id="PF13471"/>
    </source>
</evidence>
<proteinExistence type="predicted"/>
<dbReference type="Pfam" id="PF13471">
    <property type="entry name" value="Transglut_core3"/>
    <property type="match status" value="1"/>
</dbReference>
<keyword evidence="3" id="KW-1185">Reference proteome</keyword>
<evidence type="ECO:0000313" key="3">
    <source>
        <dbReference type="Proteomes" id="UP000249873"/>
    </source>
</evidence>
<dbReference type="OrthoDB" id="671090at2"/>
<organism evidence="2 3">
    <name type="scientific">Arcticibacterium luteifluviistationis</name>
    <dbReference type="NCBI Taxonomy" id="1784714"/>
    <lineage>
        <taxon>Bacteria</taxon>
        <taxon>Pseudomonadati</taxon>
        <taxon>Bacteroidota</taxon>
        <taxon>Cytophagia</taxon>
        <taxon>Cytophagales</taxon>
        <taxon>Leadbetterellaceae</taxon>
        <taxon>Arcticibacterium</taxon>
    </lineage>
</organism>
<reference evidence="2 3" key="1">
    <citation type="submission" date="2018-05" db="EMBL/GenBank/DDBJ databases">
        <title>Complete genome sequence of Arcticibacterium luteifluviistationis SM1504T, a cytophagaceae bacterium isolated from Arctic surface seawater.</title>
        <authorList>
            <person name="Li Y."/>
            <person name="Qin Q.-L."/>
        </authorList>
    </citation>
    <scope>NUCLEOTIDE SEQUENCE [LARGE SCALE GENOMIC DNA]</scope>
    <source>
        <strain evidence="2 3">SM1504</strain>
    </source>
</reference>
<name>A0A2Z4G8Z0_9BACT</name>
<feature type="domain" description="Microcin J25-processing protein McjB C-terminal" evidence="1">
    <location>
        <begin position="62"/>
        <end position="125"/>
    </location>
</feature>
<evidence type="ECO:0000313" key="2">
    <source>
        <dbReference type="EMBL" id="AWV97403.1"/>
    </source>
</evidence>
<dbReference type="EMBL" id="CP029480">
    <property type="protein sequence ID" value="AWV97403.1"/>
    <property type="molecule type" value="Genomic_DNA"/>
</dbReference>
<dbReference type="Proteomes" id="UP000249873">
    <property type="component" value="Chromosome"/>
</dbReference>
<dbReference type="KEGG" id="als:DJ013_04130"/>
<accession>A0A2Z4G8Z0</accession>
<dbReference type="RefSeq" id="WP_111370505.1">
    <property type="nucleotide sequence ID" value="NZ_CP029480.1"/>
</dbReference>
<dbReference type="AlphaFoldDB" id="A0A2Z4G8Z0"/>
<protein>
    <submittedName>
        <fullName evidence="2">Lasso peptide biosynthesis B2 protein</fullName>
    </submittedName>
</protein>
<sequence length="138" mass="16328">MKDWWKKLNKLALLPKEEKKAFYHVTWNMLQITIALKLLNFPSFKKFYRSISKKTTGNISEKKYIQAIKRFSSIKPKLFSCLPQALCFKKQFQDSKLIIGVQASNTVNLDAHAWVERKGEFLIGEIPNFDYLPLWIWE</sequence>